<evidence type="ECO:0000313" key="2">
    <source>
        <dbReference type="Proteomes" id="UP000830729"/>
    </source>
</evidence>
<keyword evidence="2" id="KW-1185">Reference proteome</keyword>
<dbReference type="RefSeq" id="WP_248651945.1">
    <property type="nucleotide sequence ID" value="NZ_CP096659.1"/>
</dbReference>
<dbReference type="EMBL" id="CP096659">
    <property type="protein sequence ID" value="UPV75908.1"/>
    <property type="molecule type" value="Genomic_DNA"/>
</dbReference>
<accession>A0A8U0HYA9</accession>
<dbReference type="Proteomes" id="UP000830729">
    <property type="component" value="Chromosome"/>
</dbReference>
<proteinExistence type="predicted"/>
<name>A0A8U0HYA9_9EURY</name>
<dbReference type="AlphaFoldDB" id="A0A8U0HYA9"/>
<dbReference type="GeneID" id="72185048"/>
<dbReference type="KEGG" id="halx:M0R89_07575"/>
<reference evidence="1 2" key="1">
    <citation type="submission" date="2022-04" db="EMBL/GenBank/DDBJ databases">
        <title>Diverse halophilic archaea isolated from saline environments.</title>
        <authorList>
            <person name="Cui H.-L."/>
        </authorList>
    </citation>
    <scope>NUCLEOTIDE SEQUENCE [LARGE SCALE GENOMIC DNA]</scope>
    <source>
        <strain evidence="1 2">XZYJT49</strain>
    </source>
</reference>
<evidence type="ECO:0000313" key="1">
    <source>
        <dbReference type="EMBL" id="UPV75908.1"/>
    </source>
</evidence>
<sequence length="266" mass="28902">MNRRTALKTLGAAGAAFGGTSVLGTVSAASPNEQYFAIQNAANEIRENKGQEAMLQFLDKRGIDYVRVEKPMVVEEKGDQVSTNDFSNVDGGTHCDICLDFVLYTNSNSTIYTIDMSWDYKLESGDYGQQPNDGAALYYSQGKWDYYSRSLSESTYSSQYVTVGDGNNQDGAAFSVDDVSSGDGDSLYAGLNIQPIGDYSYSERKVFGEYMHTWTTVDVNASYGVSFPAGVSVSYSVDTNVNEEVTGTEGDGDTLMELDQSQATLD</sequence>
<gene>
    <name evidence="1" type="ORF">M0R89_07575</name>
</gene>
<protein>
    <submittedName>
        <fullName evidence="1">Uncharacterized protein</fullName>
    </submittedName>
</protein>
<organism evidence="1 2">
    <name type="scientific">Halorussus limi</name>
    <dbReference type="NCBI Taxonomy" id="2938695"/>
    <lineage>
        <taxon>Archaea</taxon>
        <taxon>Methanobacteriati</taxon>
        <taxon>Methanobacteriota</taxon>
        <taxon>Stenosarchaea group</taxon>
        <taxon>Halobacteria</taxon>
        <taxon>Halobacteriales</taxon>
        <taxon>Haladaptataceae</taxon>
        <taxon>Halorussus</taxon>
    </lineage>
</organism>